<evidence type="ECO:0000313" key="3">
    <source>
        <dbReference type="Proteomes" id="UP000625976"/>
    </source>
</evidence>
<dbReference type="Proteomes" id="UP000625976">
    <property type="component" value="Unassembled WGS sequence"/>
</dbReference>
<feature type="transmembrane region" description="Helical" evidence="1">
    <location>
        <begin position="138"/>
        <end position="159"/>
    </location>
</feature>
<reference evidence="2" key="1">
    <citation type="journal article" date="2014" name="Int. J. Syst. Evol. Microbiol.">
        <title>Complete genome sequence of Corynebacterium casei LMG S-19264T (=DSM 44701T), isolated from a smear-ripened cheese.</title>
        <authorList>
            <consortium name="US DOE Joint Genome Institute (JGI-PGF)"/>
            <person name="Walter F."/>
            <person name="Albersmeier A."/>
            <person name="Kalinowski J."/>
            <person name="Ruckert C."/>
        </authorList>
    </citation>
    <scope>NUCLEOTIDE SEQUENCE</scope>
    <source>
        <strain evidence="2">CGMCC 1.12751</strain>
    </source>
</reference>
<sequence>MREFLYEYYTILSKSVEILAFVIGVLVYKKYKNTQVKYFIWFLGWVVFVEAVGSYPRHLKDYGLDYLIEDTLIERNYWWYTLFWTSAATLFYSWFFSLRYKSQVFKKIVRLCQYGYLLILIGTIFYDPQAFFSYKSEYLSIFSVLVILLSLFFYFIELINAEKLTNISRSIYFYIAITLFVWWLVTTPLGFFEKYFTEADWDYIMIKWYMMLISNVLMYVTFAFALIWCKPEKDV</sequence>
<evidence type="ECO:0000256" key="1">
    <source>
        <dbReference type="SAM" id="Phobius"/>
    </source>
</evidence>
<dbReference type="RefSeq" id="WP_188463608.1">
    <property type="nucleotide sequence ID" value="NZ_BMFQ01000002.1"/>
</dbReference>
<feature type="transmembrane region" description="Helical" evidence="1">
    <location>
        <begin position="208"/>
        <end position="229"/>
    </location>
</feature>
<feature type="transmembrane region" description="Helical" evidence="1">
    <location>
        <begin position="6"/>
        <end position="27"/>
    </location>
</feature>
<accession>A0A917GGG1</accession>
<feature type="transmembrane region" description="Helical" evidence="1">
    <location>
        <begin position="171"/>
        <end position="192"/>
    </location>
</feature>
<feature type="transmembrane region" description="Helical" evidence="1">
    <location>
        <begin position="108"/>
        <end position="126"/>
    </location>
</feature>
<name>A0A917GGG1_9FLAO</name>
<dbReference type="EMBL" id="BMFQ01000002">
    <property type="protein sequence ID" value="GGG45096.1"/>
    <property type="molecule type" value="Genomic_DNA"/>
</dbReference>
<proteinExistence type="predicted"/>
<protein>
    <submittedName>
        <fullName evidence="2">Uncharacterized protein</fullName>
    </submittedName>
</protein>
<gene>
    <name evidence="2" type="ORF">GCM10010976_15860</name>
</gene>
<reference evidence="2" key="2">
    <citation type="submission" date="2020-09" db="EMBL/GenBank/DDBJ databases">
        <authorList>
            <person name="Sun Q."/>
            <person name="Zhou Y."/>
        </authorList>
    </citation>
    <scope>NUCLEOTIDE SEQUENCE</scope>
    <source>
        <strain evidence="2">CGMCC 1.12751</strain>
    </source>
</reference>
<comment type="caution">
    <text evidence="2">The sequence shown here is derived from an EMBL/GenBank/DDBJ whole genome shotgun (WGS) entry which is preliminary data.</text>
</comment>
<keyword evidence="1" id="KW-0472">Membrane</keyword>
<keyword evidence="1" id="KW-1133">Transmembrane helix</keyword>
<organism evidence="2 3">
    <name type="scientific">Bizionia arctica</name>
    <dbReference type="NCBI Taxonomy" id="1495645"/>
    <lineage>
        <taxon>Bacteria</taxon>
        <taxon>Pseudomonadati</taxon>
        <taxon>Bacteroidota</taxon>
        <taxon>Flavobacteriia</taxon>
        <taxon>Flavobacteriales</taxon>
        <taxon>Flavobacteriaceae</taxon>
        <taxon>Bizionia</taxon>
    </lineage>
</organism>
<dbReference type="AlphaFoldDB" id="A0A917GGG1"/>
<evidence type="ECO:0000313" key="2">
    <source>
        <dbReference type="EMBL" id="GGG45096.1"/>
    </source>
</evidence>
<keyword evidence="3" id="KW-1185">Reference proteome</keyword>
<keyword evidence="1" id="KW-0812">Transmembrane</keyword>
<feature type="transmembrane region" description="Helical" evidence="1">
    <location>
        <begin position="77"/>
        <end position="96"/>
    </location>
</feature>
<feature type="transmembrane region" description="Helical" evidence="1">
    <location>
        <begin position="39"/>
        <end position="57"/>
    </location>
</feature>